<evidence type="ECO:0000313" key="8">
    <source>
        <dbReference type="Proteomes" id="UP000663852"/>
    </source>
</evidence>
<dbReference type="Pfam" id="PF04828">
    <property type="entry name" value="GFA"/>
    <property type="match status" value="1"/>
</dbReference>
<evidence type="ECO:0000256" key="1">
    <source>
        <dbReference type="ARBA" id="ARBA00005495"/>
    </source>
</evidence>
<dbReference type="Gene3D" id="3.90.1590.10">
    <property type="entry name" value="glutathione-dependent formaldehyde- activating enzyme (gfa)"/>
    <property type="match status" value="1"/>
</dbReference>
<dbReference type="InterPro" id="IPR006913">
    <property type="entry name" value="CENP-V/GFA"/>
</dbReference>
<proteinExistence type="inferred from homology"/>
<evidence type="ECO:0000313" key="5">
    <source>
        <dbReference type="EMBL" id="CAF1183508.1"/>
    </source>
</evidence>
<dbReference type="InterPro" id="IPR011057">
    <property type="entry name" value="Mss4-like_sf"/>
</dbReference>
<gene>
    <name evidence="5" type="ORF">EDS130_LOCUS24384</name>
    <name evidence="6" type="ORF">XAT740_LOCUS33129</name>
</gene>
<dbReference type="Proteomes" id="UP000663852">
    <property type="component" value="Unassembled WGS sequence"/>
</dbReference>
<keyword evidence="3" id="KW-0862">Zinc</keyword>
<comment type="similarity">
    <text evidence="1">Belongs to the Gfa family.</text>
</comment>
<evidence type="ECO:0000313" key="6">
    <source>
        <dbReference type="EMBL" id="CAF1382041.1"/>
    </source>
</evidence>
<dbReference type="OrthoDB" id="2993351at2759"/>
<dbReference type="AlphaFoldDB" id="A0A814V5U2"/>
<keyword evidence="7" id="KW-1185">Reference proteome</keyword>
<protein>
    <recommendedName>
        <fullName evidence="4">CENP-V/GFA domain-containing protein</fullName>
    </recommendedName>
</protein>
<dbReference type="GO" id="GO:0046872">
    <property type="term" value="F:metal ion binding"/>
    <property type="evidence" value="ECO:0007669"/>
    <property type="project" value="UniProtKB-KW"/>
</dbReference>
<evidence type="ECO:0000259" key="4">
    <source>
        <dbReference type="Pfam" id="PF04828"/>
    </source>
</evidence>
<evidence type="ECO:0000256" key="3">
    <source>
        <dbReference type="ARBA" id="ARBA00022833"/>
    </source>
</evidence>
<dbReference type="EMBL" id="CAJNOR010003142">
    <property type="protein sequence ID" value="CAF1382041.1"/>
    <property type="molecule type" value="Genomic_DNA"/>
</dbReference>
<dbReference type="GO" id="GO:0016846">
    <property type="term" value="F:carbon-sulfur lyase activity"/>
    <property type="evidence" value="ECO:0007669"/>
    <property type="project" value="InterPro"/>
</dbReference>
<accession>A0A814V5U2</accession>
<feature type="domain" description="CENP-V/GFA" evidence="4">
    <location>
        <begin position="1"/>
        <end position="83"/>
    </location>
</feature>
<reference evidence="5" key="1">
    <citation type="submission" date="2021-02" db="EMBL/GenBank/DDBJ databases">
        <authorList>
            <person name="Nowell W R."/>
        </authorList>
    </citation>
    <scope>NUCLEOTIDE SEQUENCE</scope>
</reference>
<name>A0A814V5U2_ADIRI</name>
<keyword evidence="2" id="KW-0479">Metal-binding</keyword>
<dbReference type="SUPFAM" id="SSF51316">
    <property type="entry name" value="Mss4-like"/>
    <property type="match status" value="1"/>
</dbReference>
<dbReference type="EMBL" id="CAJNOJ010000138">
    <property type="protein sequence ID" value="CAF1183508.1"/>
    <property type="molecule type" value="Genomic_DNA"/>
</dbReference>
<evidence type="ECO:0000313" key="7">
    <source>
        <dbReference type="Proteomes" id="UP000663828"/>
    </source>
</evidence>
<evidence type="ECO:0000256" key="2">
    <source>
        <dbReference type="ARBA" id="ARBA00022723"/>
    </source>
</evidence>
<comment type="caution">
    <text evidence="5">The sequence shown here is derived from an EMBL/GenBank/DDBJ whole genome shotgun (WGS) entry which is preliminary data.</text>
</comment>
<dbReference type="Proteomes" id="UP000663828">
    <property type="component" value="Unassembled WGS sequence"/>
</dbReference>
<organism evidence="5 8">
    <name type="scientific">Adineta ricciae</name>
    <name type="common">Rotifer</name>
    <dbReference type="NCBI Taxonomy" id="249248"/>
    <lineage>
        <taxon>Eukaryota</taxon>
        <taxon>Metazoa</taxon>
        <taxon>Spiralia</taxon>
        <taxon>Gnathifera</taxon>
        <taxon>Rotifera</taxon>
        <taxon>Eurotatoria</taxon>
        <taxon>Bdelloidea</taxon>
        <taxon>Adinetida</taxon>
        <taxon>Adinetidae</taxon>
        <taxon>Adineta</taxon>
    </lineage>
</organism>
<sequence length="91" mass="10173">MLCHCSNCQRAGGGLGSMDCMLSDDNVVIINDKSPIPKYEDMDMKSKGAVERHVCSRYGSPIYYKAPKNNLRMTIIKLSLFAEELNELLCP</sequence>